<organism evidence="5 6">
    <name type="scientific">Mucilaginibacter limnophilus</name>
    <dbReference type="NCBI Taxonomy" id="1932778"/>
    <lineage>
        <taxon>Bacteria</taxon>
        <taxon>Pseudomonadati</taxon>
        <taxon>Bacteroidota</taxon>
        <taxon>Sphingobacteriia</taxon>
        <taxon>Sphingobacteriales</taxon>
        <taxon>Sphingobacteriaceae</taxon>
        <taxon>Mucilaginibacter</taxon>
    </lineage>
</organism>
<evidence type="ECO:0000313" key="5">
    <source>
        <dbReference type="EMBL" id="RVU02873.1"/>
    </source>
</evidence>
<dbReference type="GO" id="GO:0005737">
    <property type="term" value="C:cytoplasm"/>
    <property type="evidence" value="ECO:0007669"/>
    <property type="project" value="TreeGrafter"/>
</dbReference>
<keyword evidence="6" id="KW-1185">Reference proteome</keyword>
<evidence type="ECO:0000256" key="1">
    <source>
        <dbReference type="ARBA" id="ARBA00022723"/>
    </source>
</evidence>
<keyword evidence="3" id="KW-0862">Zinc</keyword>
<keyword evidence="2" id="KW-0863">Zinc-finger</keyword>
<proteinExistence type="predicted"/>
<dbReference type="GO" id="GO:0008270">
    <property type="term" value="F:zinc ion binding"/>
    <property type="evidence" value="ECO:0007669"/>
    <property type="project" value="UniProtKB-KW"/>
</dbReference>
<dbReference type="InterPro" id="IPR002694">
    <property type="entry name" value="Znf_CHC2"/>
</dbReference>
<dbReference type="EMBL" id="SACK01000001">
    <property type="protein sequence ID" value="RVU02873.1"/>
    <property type="molecule type" value="Genomic_DNA"/>
</dbReference>
<evidence type="ECO:0000256" key="3">
    <source>
        <dbReference type="ARBA" id="ARBA00022833"/>
    </source>
</evidence>
<accession>A0A3S2Y5Y5</accession>
<dbReference type="RefSeq" id="WP_127703239.1">
    <property type="nucleotide sequence ID" value="NZ_SACK01000001.1"/>
</dbReference>
<sequence>MLSEELIARIQNETDLAALIQNYIPLQEGRKALKGNCPLHDDNLSFMVMPAKNVFKCFGCGTEGGPIEFLSLITKKTKDEAAEILAQHAGISAKRSA</sequence>
<gene>
    <name evidence="5" type="ORF">EOD41_02750</name>
</gene>
<comment type="caution">
    <text evidence="5">The sequence shown here is derived from an EMBL/GenBank/DDBJ whole genome shotgun (WGS) entry which is preliminary data.</text>
</comment>
<dbReference type="Gene3D" id="3.90.580.10">
    <property type="entry name" value="Zinc finger, CHC2-type domain"/>
    <property type="match status" value="1"/>
</dbReference>
<evidence type="ECO:0000256" key="2">
    <source>
        <dbReference type="ARBA" id="ARBA00022771"/>
    </source>
</evidence>
<dbReference type="PANTHER" id="PTHR30313">
    <property type="entry name" value="DNA PRIMASE"/>
    <property type="match status" value="1"/>
</dbReference>
<dbReference type="SMART" id="SM00400">
    <property type="entry name" value="ZnF_CHCC"/>
    <property type="match status" value="1"/>
</dbReference>
<evidence type="ECO:0000259" key="4">
    <source>
        <dbReference type="SMART" id="SM00400"/>
    </source>
</evidence>
<protein>
    <recommendedName>
        <fullName evidence="4">Zinc finger CHC2-type domain-containing protein</fullName>
    </recommendedName>
</protein>
<dbReference type="GO" id="GO:0003677">
    <property type="term" value="F:DNA binding"/>
    <property type="evidence" value="ECO:0007669"/>
    <property type="project" value="InterPro"/>
</dbReference>
<evidence type="ECO:0000313" key="6">
    <source>
        <dbReference type="Proteomes" id="UP000282759"/>
    </source>
</evidence>
<dbReference type="GO" id="GO:0003899">
    <property type="term" value="F:DNA-directed RNA polymerase activity"/>
    <property type="evidence" value="ECO:0007669"/>
    <property type="project" value="InterPro"/>
</dbReference>
<dbReference type="SUPFAM" id="SSF57783">
    <property type="entry name" value="Zinc beta-ribbon"/>
    <property type="match status" value="1"/>
</dbReference>
<name>A0A3S2Y5Y5_9SPHI</name>
<dbReference type="OrthoDB" id="9804281at2"/>
<dbReference type="Pfam" id="PF01807">
    <property type="entry name" value="Zn_ribbon_DnaG"/>
    <property type="match status" value="1"/>
</dbReference>
<reference evidence="5 6" key="1">
    <citation type="submission" date="2019-01" db="EMBL/GenBank/DDBJ databases">
        <authorList>
            <person name="Chen W.-M."/>
        </authorList>
    </citation>
    <scope>NUCLEOTIDE SEQUENCE [LARGE SCALE GENOMIC DNA]</scope>
    <source>
        <strain evidence="5 6">YBJ-36</strain>
    </source>
</reference>
<dbReference type="GO" id="GO:0006269">
    <property type="term" value="P:DNA replication, synthesis of primer"/>
    <property type="evidence" value="ECO:0007669"/>
    <property type="project" value="TreeGrafter"/>
</dbReference>
<dbReference type="Proteomes" id="UP000282759">
    <property type="component" value="Unassembled WGS sequence"/>
</dbReference>
<keyword evidence="1" id="KW-0479">Metal-binding</keyword>
<dbReference type="PANTHER" id="PTHR30313:SF2">
    <property type="entry name" value="DNA PRIMASE"/>
    <property type="match status" value="1"/>
</dbReference>
<feature type="domain" description="Zinc finger CHC2-type" evidence="4">
    <location>
        <begin position="33"/>
        <end position="86"/>
    </location>
</feature>
<dbReference type="InterPro" id="IPR050219">
    <property type="entry name" value="DnaG_primase"/>
</dbReference>
<dbReference type="AlphaFoldDB" id="A0A3S2Y5Y5"/>
<dbReference type="InterPro" id="IPR036977">
    <property type="entry name" value="DNA_primase_Znf_CHC2"/>
</dbReference>